<dbReference type="AlphaFoldDB" id="A0A266N7V4"/>
<sequence>MAVPEGPTDKRYTGNGVTKIFTIPFLLLAATDLDVYIDGIEISSGFAITNVGNPTSTITFTVAPVDQADIYLQLNVPFERLNDYQENGDFLSSTVNRDFDRIWQALKQLFRWSTRSLRLGNFDVDGAGWYRAKGNGIQDLKDPVEAQDASTKVWTQRYVGDVVGGMTGNPNLASNVFYRGPDGLPYTVQDMSGPEGAKLNGYMGRTVYGKLVESVSVTDFGADRFDLAQQPWTQFQALIRAS</sequence>
<evidence type="ECO:0000313" key="2">
    <source>
        <dbReference type="Proteomes" id="UP000215788"/>
    </source>
</evidence>
<organism evidence="1 2">
    <name type="scientific">Pseudomonas lundensis</name>
    <dbReference type="NCBI Taxonomy" id="86185"/>
    <lineage>
        <taxon>Bacteria</taxon>
        <taxon>Pseudomonadati</taxon>
        <taxon>Pseudomonadota</taxon>
        <taxon>Gammaproteobacteria</taxon>
        <taxon>Pseudomonadales</taxon>
        <taxon>Pseudomonadaceae</taxon>
        <taxon>Pseudomonas</taxon>
    </lineage>
</organism>
<name>A0A266N7V4_9PSED</name>
<accession>A0A266N7V4</accession>
<dbReference type="OrthoDB" id="7022686at2"/>
<gene>
    <name evidence="1" type="ORF">CJF39_15055</name>
</gene>
<dbReference type="EMBL" id="NQKI01000024">
    <property type="protein sequence ID" value="OZY58584.1"/>
    <property type="molecule type" value="Genomic_DNA"/>
</dbReference>
<evidence type="ECO:0000313" key="1">
    <source>
        <dbReference type="EMBL" id="OZY58584.1"/>
    </source>
</evidence>
<proteinExistence type="predicted"/>
<comment type="caution">
    <text evidence="1">The sequence shown here is derived from an EMBL/GenBank/DDBJ whole genome shotgun (WGS) entry which is preliminary data.</text>
</comment>
<dbReference type="RefSeq" id="WP_094994138.1">
    <property type="nucleotide sequence ID" value="NZ_NQKI01000024.1"/>
</dbReference>
<protein>
    <submittedName>
        <fullName evidence="1">Uncharacterized protein</fullName>
    </submittedName>
</protein>
<reference evidence="1 2" key="1">
    <citation type="submission" date="2017-08" db="EMBL/GenBank/DDBJ databases">
        <title>Genomic and metabolic characterisation of spoilage-associated Pseudomonas species.</title>
        <authorList>
            <person name="Stanborough T."/>
            <person name="Fegan N."/>
            <person name="Powell S.M."/>
            <person name="Singh T."/>
            <person name="Tamplin M.L."/>
            <person name="Chandry P.S."/>
        </authorList>
    </citation>
    <scope>NUCLEOTIDE SEQUENCE [LARGE SCALE GENOMIC DNA]</scope>
    <source>
        <strain evidence="1 2">L1802</strain>
    </source>
</reference>
<dbReference type="Proteomes" id="UP000215788">
    <property type="component" value="Unassembled WGS sequence"/>
</dbReference>